<dbReference type="EMBL" id="KN549320">
    <property type="protein sequence ID" value="KHJ98373.1"/>
    <property type="molecule type" value="Genomic_DNA"/>
</dbReference>
<evidence type="ECO:0000313" key="3">
    <source>
        <dbReference type="Proteomes" id="UP000053660"/>
    </source>
</evidence>
<dbReference type="SMART" id="SM00333">
    <property type="entry name" value="TUDOR"/>
    <property type="match status" value="1"/>
</dbReference>
<feature type="domain" description="Tudor" evidence="1">
    <location>
        <begin position="113"/>
        <end position="173"/>
    </location>
</feature>
<dbReference type="Gene3D" id="2.30.30.140">
    <property type="match status" value="1"/>
</dbReference>
<gene>
    <name evidence="2" type="ORF">OESDEN_01641</name>
</gene>
<dbReference type="Proteomes" id="UP000053660">
    <property type="component" value="Unassembled WGS sequence"/>
</dbReference>
<dbReference type="Pfam" id="PF00567">
    <property type="entry name" value="TUDOR"/>
    <property type="match status" value="1"/>
</dbReference>
<reference evidence="2 3" key="1">
    <citation type="submission" date="2014-03" db="EMBL/GenBank/DDBJ databases">
        <title>Draft genome of the hookworm Oesophagostomum dentatum.</title>
        <authorList>
            <person name="Mitreva M."/>
        </authorList>
    </citation>
    <scope>NUCLEOTIDE SEQUENCE [LARGE SCALE GENOMIC DNA]</scope>
    <source>
        <strain evidence="2 3">OD-Hann</strain>
    </source>
</reference>
<accession>A0A0B1TLD3</accession>
<keyword evidence="3" id="KW-1185">Reference proteome</keyword>
<dbReference type="Gene3D" id="2.40.50.90">
    <property type="match status" value="1"/>
</dbReference>
<organism evidence="2 3">
    <name type="scientific">Oesophagostomum dentatum</name>
    <name type="common">Nodular worm</name>
    <dbReference type="NCBI Taxonomy" id="61180"/>
    <lineage>
        <taxon>Eukaryota</taxon>
        <taxon>Metazoa</taxon>
        <taxon>Ecdysozoa</taxon>
        <taxon>Nematoda</taxon>
        <taxon>Chromadorea</taxon>
        <taxon>Rhabditida</taxon>
        <taxon>Rhabditina</taxon>
        <taxon>Rhabditomorpha</taxon>
        <taxon>Strongyloidea</taxon>
        <taxon>Strongylidae</taxon>
        <taxon>Oesophagostomum</taxon>
    </lineage>
</organism>
<dbReference type="AlphaFoldDB" id="A0A0B1TLD3"/>
<dbReference type="GO" id="GO:0005737">
    <property type="term" value="C:cytoplasm"/>
    <property type="evidence" value="ECO:0007669"/>
    <property type="project" value="UniProtKB-ARBA"/>
</dbReference>
<proteinExistence type="predicted"/>
<dbReference type="OrthoDB" id="5832178at2759"/>
<dbReference type="InterPro" id="IPR002999">
    <property type="entry name" value="Tudor"/>
</dbReference>
<dbReference type="InterPro" id="IPR035437">
    <property type="entry name" value="SNase_OB-fold_sf"/>
</dbReference>
<dbReference type="SUPFAM" id="SSF63748">
    <property type="entry name" value="Tudor/PWWP/MBT"/>
    <property type="match status" value="1"/>
</dbReference>
<sequence length="256" mass="29155">MLINTDEEYLINVEGAQTQSPYEFYARPIRRKRVRVAPNEFDNGEEEQLQSETEAMLNAHNELRKRATDLDTFYSIEDNRSPLESNEWSVVPCLRRLGHAVQSSCDFSANWLKANLRVFAICACSEERAAYTGEWQRVEVLSCNDFANVLFLDSGGTELVVPHSLYKIHPTHCTYPPMCMQLCMHGVGPSTADGSLEWSEGAKAEWRRLLREDLPMSISVLSKFLCVKVLPVIAEFQFGVPQLLFKNTRNETALEN</sequence>
<protein>
    <recommendedName>
        <fullName evidence="1">Tudor domain-containing protein</fullName>
    </recommendedName>
</protein>
<name>A0A0B1TLD3_OESDE</name>
<evidence type="ECO:0000259" key="1">
    <source>
        <dbReference type="SMART" id="SM00333"/>
    </source>
</evidence>
<evidence type="ECO:0000313" key="2">
    <source>
        <dbReference type="EMBL" id="KHJ98373.1"/>
    </source>
</evidence>